<evidence type="ECO:0000256" key="1">
    <source>
        <dbReference type="ARBA" id="ARBA00022737"/>
    </source>
</evidence>
<name>A0A4Z2BKX8_9TELE</name>
<evidence type="ECO:0000313" key="3">
    <source>
        <dbReference type="EMBL" id="TNM92417.1"/>
    </source>
</evidence>
<dbReference type="Gene3D" id="1.25.40.20">
    <property type="entry name" value="Ankyrin repeat-containing domain"/>
    <property type="match status" value="1"/>
</dbReference>
<dbReference type="EMBL" id="SWLE01000014">
    <property type="protein sequence ID" value="TNM92417.1"/>
    <property type="molecule type" value="Genomic_DNA"/>
</dbReference>
<proteinExistence type="predicted"/>
<organism evidence="3 4">
    <name type="scientific">Takifugu bimaculatus</name>
    <dbReference type="NCBI Taxonomy" id="433685"/>
    <lineage>
        <taxon>Eukaryota</taxon>
        <taxon>Metazoa</taxon>
        <taxon>Chordata</taxon>
        <taxon>Craniata</taxon>
        <taxon>Vertebrata</taxon>
        <taxon>Euteleostomi</taxon>
        <taxon>Actinopterygii</taxon>
        <taxon>Neopterygii</taxon>
        <taxon>Teleostei</taxon>
        <taxon>Neoteleostei</taxon>
        <taxon>Acanthomorphata</taxon>
        <taxon>Eupercaria</taxon>
        <taxon>Tetraodontiformes</taxon>
        <taxon>Tetradontoidea</taxon>
        <taxon>Tetraodontidae</taxon>
        <taxon>Takifugu</taxon>
    </lineage>
</organism>
<reference evidence="3 4" key="1">
    <citation type="submission" date="2019-04" db="EMBL/GenBank/DDBJ databases">
        <title>The sequence and de novo assembly of Takifugu bimaculatus genome using PacBio and Hi-C technologies.</title>
        <authorList>
            <person name="Xu P."/>
            <person name="Liu B."/>
            <person name="Zhou Z."/>
        </authorList>
    </citation>
    <scope>NUCLEOTIDE SEQUENCE [LARGE SCALE GENOMIC DNA]</scope>
    <source>
        <strain evidence="3">TB-2018</strain>
        <tissue evidence="3">Muscle</tissue>
    </source>
</reference>
<dbReference type="Proteomes" id="UP000516260">
    <property type="component" value="Chromosome 21"/>
</dbReference>
<dbReference type="InterPro" id="IPR036770">
    <property type="entry name" value="Ankyrin_rpt-contain_sf"/>
</dbReference>
<sequence>MCLSLGADLDQLLQEDSKGRGGGGSEAARLNRLNLISSSLSLHRCLSSSSLSSCSTPPRCQSLGDLVEVRGRRSNPPAVCTRAHDEDQSKQSSVPLEAREHAWLVKGAAGAWPDIYSLFREDSSLLNRRDFISGFTVLHWIAKHGDHRVLNTLWYGVEKAGVNFDINARSTSGHTPLHIATDPWPQEHNPFAGKQVWS</sequence>
<evidence type="ECO:0000313" key="4">
    <source>
        <dbReference type="Proteomes" id="UP000516260"/>
    </source>
</evidence>
<keyword evidence="1" id="KW-0677">Repeat</keyword>
<dbReference type="PANTHER" id="PTHR14491:SF3">
    <property type="entry name" value="ANKYRIN REPEAT DOMAIN-CONTAINING PROTEIN SOWAHB"/>
    <property type="match status" value="1"/>
</dbReference>
<accession>A0A4Z2BKX8</accession>
<dbReference type="SUPFAM" id="SSF48403">
    <property type="entry name" value="Ankyrin repeat"/>
    <property type="match status" value="1"/>
</dbReference>
<dbReference type="AlphaFoldDB" id="A0A4Z2BKX8"/>
<evidence type="ECO:0000256" key="2">
    <source>
        <dbReference type="ARBA" id="ARBA00023043"/>
    </source>
</evidence>
<comment type="caution">
    <text evidence="3">The sequence shown here is derived from an EMBL/GenBank/DDBJ whole genome shotgun (WGS) entry which is preliminary data.</text>
</comment>
<gene>
    <name evidence="3" type="ORF">fugu_019429</name>
</gene>
<protein>
    <submittedName>
        <fullName evidence="3">Uncharacterized protein</fullName>
    </submittedName>
</protein>
<dbReference type="PANTHER" id="PTHR14491">
    <property type="entry name" value="SOSONDOWAH, ISOFORM G"/>
    <property type="match status" value="1"/>
</dbReference>
<keyword evidence="2" id="KW-0040">ANK repeat</keyword>
<keyword evidence="4" id="KW-1185">Reference proteome</keyword>